<sequence>MPTDTITKLQAQRRITTLWFAMAALPTLLLGYNTLQGRFTDPGAIWQWYSPYLLPTLLLMVGTLSAAEGAADSPALSSVFYYRLCWWLSLVYGLCLLGAVVVGILNQANGTRALIDSLKLVSFMLTAVQSILSLALGAFFVSKPKPV</sequence>
<dbReference type="EMBL" id="BAABDK010000001">
    <property type="protein sequence ID" value="GAA4021843.1"/>
    <property type="molecule type" value="Genomic_DNA"/>
</dbReference>
<gene>
    <name evidence="2" type="ORF">GCM10022409_01950</name>
</gene>
<protein>
    <submittedName>
        <fullName evidence="2">Uncharacterized protein</fullName>
    </submittedName>
</protein>
<keyword evidence="1" id="KW-1133">Transmembrane helix</keyword>
<evidence type="ECO:0000313" key="2">
    <source>
        <dbReference type="EMBL" id="GAA4021843.1"/>
    </source>
</evidence>
<feature type="transmembrane region" description="Helical" evidence="1">
    <location>
        <begin position="15"/>
        <end position="32"/>
    </location>
</feature>
<keyword evidence="3" id="KW-1185">Reference proteome</keyword>
<organism evidence="2 3">
    <name type="scientific">Hymenobacter glaciei</name>
    <dbReference type="NCBI Taxonomy" id="877209"/>
    <lineage>
        <taxon>Bacteria</taxon>
        <taxon>Pseudomonadati</taxon>
        <taxon>Bacteroidota</taxon>
        <taxon>Cytophagia</taxon>
        <taxon>Cytophagales</taxon>
        <taxon>Hymenobacteraceae</taxon>
        <taxon>Hymenobacter</taxon>
    </lineage>
</organism>
<feature type="transmembrane region" description="Helical" evidence="1">
    <location>
        <begin position="84"/>
        <end position="108"/>
    </location>
</feature>
<comment type="caution">
    <text evidence="2">The sequence shown here is derived from an EMBL/GenBank/DDBJ whole genome shotgun (WGS) entry which is preliminary data.</text>
</comment>
<keyword evidence="1" id="KW-0472">Membrane</keyword>
<feature type="transmembrane region" description="Helical" evidence="1">
    <location>
        <begin position="120"/>
        <end position="141"/>
    </location>
</feature>
<dbReference type="Proteomes" id="UP001501469">
    <property type="component" value="Unassembled WGS sequence"/>
</dbReference>
<evidence type="ECO:0000256" key="1">
    <source>
        <dbReference type="SAM" id="Phobius"/>
    </source>
</evidence>
<reference evidence="3" key="1">
    <citation type="journal article" date="2019" name="Int. J. Syst. Evol. Microbiol.">
        <title>The Global Catalogue of Microorganisms (GCM) 10K type strain sequencing project: providing services to taxonomists for standard genome sequencing and annotation.</title>
        <authorList>
            <consortium name="The Broad Institute Genomics Platform"/>
            <consortium name="The Broad Institute Genome Sequencing Center for Infectious Disease"/>
            <person name="Wu L."/>
            <person name="Ma J."/>
        </authorList>
    </citation>
    <scope>NUCLEOTIDE SEQUENCE [LARGE SCALE GENOMIC DNA]</scope>
    <source>
        <strain evidence="3">JCM 17225</strain>
    </source>
</reference>
<feature type="transmembrane region" description="Helical" evidence="1">
    <location>
        <begin position="52"/>
        <end position="72"/>
    </location>
</feature>
<name>A0ABP7T7A7_9BACT</name>
<dbReference type="RefSeq" id="WP_345049222.1">
    <property type="nucleotide sequence ID" value="NZ_BAABDK010000001.1"/>
</dbReference>
<keyword evidence="1" id="KW-0812">Transmembrane</keyword>
<proteinExistence type="predicted"/>
<accession>A0ABP7T7A7</accession>
<evidence type="ECO:0000313" key="3">
    <source>
        <dbReference type="Proteomes" id="UP001501469"/>
    </source>
</evidence>